<sequence>MTINPIERLDVPTALLEEQIAVLRASQARHAALGNEQEVVADGDAIYMLLHPELCSTDADYPGWAPGGTR</sequence>
<dbReference type="Proteomes" id="UP000582643">
    <property type="component" value="Unassembled WGS sequence"/>
</dbReference>
<protein>
    <submittedName>
        <fullName evidence="1">Uncharacterized protein</fullName>
    </submittedName>
</protein>
<keyword evidence="2" id="KW-1185">Reference proteome</keyword>
<dbReference type="EMBL" id="JACHJY010000009">
    <property type="protein sequence ID" value="MBB4984956.1"/>
    <property type="molecule type" value="Genomic_DNA"/>
</dbReference>
<dbReference type="AlphaFoldDB" id="A0A7W7U5D1"/>
<dbReference type="RefSeq" id="WP_184932187.1">
    <property type="nucleotide sequence ID" value="NZ_JACHJY010000009.1"/>
</dbReference>
<gene>
    <name evidence="1" type="ORF">GGE06_005906</name>
</gene>
<name>A0A7W7U5D1_9ACTN</name>
<organism evidence="1 2">
    <name type="scientific">Streptomyces nymphaeiformis</name>
    <dbReference type="NCBI Taxonomy" id="2663842"/>
    <lineage>
        <taxon>Bacteria</taxon>
        <taxon>Bacillati</taxon>
        <taxon>Actinomycetota</taxon>
        <taxon>Actinomycetes</taxon>
        <taxon>Kitasatosporales</taxon>
        <taxon>Streptomycetaceae</taxon>
        <taxon>Streptomyces</taxon>
    </lineage>
</organism>
<accession>A0A7W7U5D1</accession>
<proteinExistence type="predicted"/>
<evidence type="ECO:0000313" key="1">
    <source>
        <dbReference type="EMBL" id="MBB4984956.1"/>
    </source>
</evidence>
<evidence type="ECO:0000313" key="2">
    <source>
        <dbReference type="Proteomes" id="UP000582643"/>
    </source>
</evidence>
<comment type="caution">
    <text evidence="1">The sequence shown here is derived from an EMBL/GenBank/DDBJ whole genome shotgun (WGS) entry which is preliminary data.</text>
</comment>
<reference evidence="1 2" key="1">
    <citation type="submission" date="2020-08" db="EMBL/GenBank/DDBJ databases">
        <title>Genomic Encyclopedia of Type Strains, Phase III (KMG-III): the genomes of soil and plant-associated and newly described type strains.</title>
        <authorList>
            <person name="Whitman W."/>
        </authorList>
    </citation>
    <scope>NUCLEOTIDE SEQUENCE [LARGE SCALE GENOMIC DNA]</scope>
    <source>
        <strain evidence="1 2">SFB5A</strain>
    </source>
</reference>